<accession>A0A327KLQ8</accession>
<dbReference type="Proteomes" id="UP000248863">
    <property type="component" value="Unassembled WGS sequence"/>
</dbReference>
<feature type="region of interest" description="Disordered" evidence="1">
    <location>
        <begin position="1"/>
        <end position="65"/>
    </location>
</feature>
<proteinExistence type="predicted"/>
<dbReference type="RefSeq" id="WP_111356679.1">
    <property type="nucleotide sequence ID" value="NZ_NHSK01000039.1"/>
</dbReference>
<sequence>MATERETQPKPERADRADGAGQDDALPTAGPHAAPELTDPGKTPGSGTLPSDEENAGDATEAPTG</sequence>
<dbReference type="OrthoDB" id="8293787at2"/>
<evidence type="ECO:0000313" key="3">
    <source>
        <dbReference type="Proteomes" id="UP000248863"/>
    </source>
</evidence>
<gene>
    <name evidence="2" type="ORF">CH338_08510</name>
</gene>
<dbReference type="AlphaFoldDB" id="A0A327KLQ8"/>
<protein>
    <submittedName>
        <fullName evidence="2">Uncharacterized protein</fullName>
    </submittedName>
</protein>
<dbReference type="EMBL" id="NPEU01000065">
    <property type="protein sequence ID" value="RAI39719.1"/>
    <property type="molecule type" value="Genomic_DNA"/>
</dbReference>
<feature type="compositionally biased region" description="Basic and acidic residues" evidence="1">
    <location>
        <begin position="1"/>
        <end position="18"/>
    </location>
</feature>
<keyword evidence="3" id="KW-1185">Reference proteome</keyword>
<organism evidence="2 3">
    <name type="scientific">Rhodoplanes elegans</name>
    <dbReference type="NCBI Taxonomy" id="29408"/>
    <lineage>
        <taxon>Bacteria</taxon>
        <taxon>Pseudomonadati</taxon>
        <taxon>Pseudomonadota</taxon>
        <taxon>Alphaproteobacteria</taxon>
        <taxon>Hyphomicrobiales</taxon>
        <taxon>Nitrobacteraceae</taxon>
        <taxon>Rhodoplanes</taxon>
    </lineage>
</organism>
<comment type="caution">
    <text evidence="2">The sequence shown here is derived from an EMBL/GenBank/DDBJ whole genome shotgun (WGS) entry which is preliminary data.</text>
</comment>
<evidence type="ECO:0000313" key="2">
    <source>
        <dbReference type="EMBL" id="RAI39719.1"/>
    </source>
</evidence>
<reference evidence="2 3" key="1">
    <citation type="submission" date="2017-07" db="EMBL/GenBank/DDBJ databases">
        <title>Draft Genome Sequences of Select Purple Nonsulfur Bacteria.</title>
        <authorList>
            <person name="Lasarre B."/>
            <person name="Mckinlay J.B."/>
        </authorList>
    </citation>
    <scope>NUCLEOTIDE SEQUENCE [LARGE SCALE GENOMIC DNA]</scope>
    <source>
        <strain evidence="2 3">DSM 11907</strain>
    </source>
</reference>
<evidence type="ECO:0000256" key="1">
    <source>
        <dbReference type="SAM" id="MobiDB-lite"/>
    </source>
</evidence>
<name>A0A327KLQ8_9BRAD</name>